<dbReference type="STRING" id="695850.A0A067CBN6"/>
<feature type="compositionally biased region" description="Polar residues" evidence="1">
    <location>
        <begin position="1"/>
        <end position="14"/>
    </location>
</feature>
<evidence type="ECO:0000313" key="2">
    <source>
        <dbReference type="EMBL" id="KDO27918.1"/>
    </source>
</evidence>
<keyword evidence="3" id="KW-1185">Reference proteome</keyword>
<name>A0A067CBN6_SAPPC</name>
<dbReference type="GeneID" id="24129489"/>
<dbReference type="AlphaFoldDB" id="A0A067CBN6"/>
<protein>
    <submittedName>
        <fullName evidence="2">Uncharacterized protein</fullName>
    </submittedName>
</protein>
<reference evidence="2 3" key="1">
    <citation type="journal article" date="2013" name="PLoS Genet.">
        <title>Distinctive expansion of potential virulence genes in the genome of the oomycete fish pathogen Saprolegnia parasitica.</title>
        <authorList>
            <person name="Jiang R.H."/>
            <person name="de Bruijn I."/>
            <person name="Haas B.J."/>
            <person name="Belmonte R."/>
            <person name="Lobach L."/>
            <person name="Christie J."/>
            <person name="van den Ackerveken G."/>
            <person name="Bottin A."/>
            <person name="Bulone V."/>
            <person name="Diaz-Moreno S.M."/>
            <person name="Dumas B."/>
            <person name="Fan L."/>
            <person name="Gaulin E."/>
            <person name="Govers F."/>
            <person name="Grenville-Briggs L.J."/>
            <person name="Horner N.R."/>
            <person name="Levin J.Z."/>
            <person name="Mammella M."/>
            <person name="Meijer H.J."/>
            <person name="Morris P."/>
            <person name="Nusbaum C."/>
            <person name="Oome S."/>
            <person name="Phillips A.J."/>
            <person name="van Rooyen D."/>
            <person name="Rzeszutek E."/>
            <person name="Saraiva M."/>
            <person name="Secombes C.J."/>
            <person name="Seidl M.F."/>
            <person name="Snel B."/>
            <person name="Stassen J.H."/>
            <person name="Sykes S."/>
            <person name="Tripathy S."/>
            <person name="van den Berg H."/>
            <person name="Vega-Arreguin J.C."/>
            <person name="Wawra S."/>
            <person name="Young S.K."/>
            <person name="Zeng Q."/>
            <person name="Dieguez-Uribeondo J."/>
            <person name="Russ C."/>
            <person name="Tyler B.M."/>
            <person name="van West P."/>
        </authorList>
    </citation>
    <scope>NUCLEOTIDE SEQUENCE [LARGE SCALE GENOMIC DNA]</scope>
    <source>
        <strain evidence="2 3">CBS 223.65</strain>
    </source>
</reference>
<organism evidence="2 3">
    <name type="scientific">Saprolegnia parasitica (strain CBS 223.65)</name>
    <dbReference type="NCBI Taxonomy" id="695850"/>
    <lineage>
        <taxon>Eukaryota</taxon>
        <taxon>Sar</taxon>
        <taxon>Stramenopiles</taxon>
        <taxon>Oomycota</taxon>
        <taxon>Saprolegniomycetes</taxon>
        <taxon>Saprolegniales</taxon>
        <taxon>Saprolegniaceae</taxon>
        <taxon>Saprolegnia</taxon>
    </lineage>
</organism>
<accession>A0A067CBN6</accession>
<dbReference type="Proteomes" id="UP000030745">
    <property type="component" value="Unassembled WGS sequence"/>
</dbReference>
<evidence type="ECO:0000256" key="1">
    <source>
        <dbReference type="SAM" id="MobiDB-lite"/>
    </source>
</evidence>
<dbReference type="RefSeq" id="XP_012201375.1">
    <property type="nucleotide sequence ID" value="XM_012345985.1"/>
</dbReference>
<sequence>MRVETYKNQASNQDDQPREVEPPARSTDALATVKDEMSRQLQRQIDTARAAIAAMTAKDPATQYLSHQEETLSMLLGQLEQSQAAQEAGADAALSGARRKLQQLYTPPVDLGDDRVDAWTFELRRTLATTQRGVRRPTSNADSLNAAKESLRRFQATLNRA</sequence>
<proteinExistence type="predicted"/>
<dbReference type="KEGG" id="spar:SPRG_07191"/>
<dbReference type="VEuPathDB" id="FungiDB:SPRG_07191"/>
<evidence type="ECO:0000313" key="3">
    <source>
        <dbReference type="Proteomes" id="UP000030745"/>
    </source>
</evidence>
<dbReference type="EMBL" id="KK583214">
    <property type="protein sequence ID" value="KDO27918.1"/>
    <property type="molecule type" value="Genomic_DNA"/>
</dbReference>
<gene>
    <name evidence="2" type="ORF">SPRG_07191</name>
</gene>
<feature type="region of interest" description="Disordered" evidence="1">
    <location>
        <begin position="1"/>
        <end position="26"/>
    </location>
</feature>